<sequence>MAKARLHDDAMVQLLRENPEFAQNYLHQAFIDMDEEGG</sequence>
<dbReference type="AlphaFoldDB" id="A0A1I7J4D9"/>
<protein>
    <submittedName>
        <fullName evidence="1">Uncharacterized protein</fullName>
    </submittedName>
</protein>
<dbReference type="EMBL" id="FPBJ01000027">
    <property type="protein sequence ID" value="SFU80048.1"/>
    <property type="molecule type" value="Genomic_DNA"/>
</dbReference>
<dbReference type="STRING" id="351659.SAMN05421784_12711"/>
<gene>
    <name evidence="1" type="ORF">SAMN05421784_12711</name>
</gene>
<dbReference type="Proteomes" id="UP000242496">
    <property type="component" value="Unassembled WGS sequence"/>
</dbReference>
<accession>A0A1I7J4D9</accession>
<proteinExistence type="predicted"/>
<keyword evidence="2" id="KW-1185">Reference proteome</keyword>
<evidence type="ECO:0000313" key="2">
    <source>
        <dbReference type="Proteomes" id="UP000242496"/>
    </source>
</evidence>
<name>A0A1I7J4D9_9GAMM</name>
<organism evidence="1 2">
    <name type="scientific">Xenorhabdus koppenhoeferi</name>
    <dbReference type="NCBI Taxonomy" id="351659"/>
    <lineage>
        <taxon>Bacteria</taxon>
        <taxon>Pseudomonadati</taxon>
        <taxon>Pseudomonadota</taxon>
        <taxon>Gammaproteobacteria</taxon>
        <taxon>Enterobacterales</taxon>
        <taxon>Morganellaceae</taxon>
        <taxon>Xenorhabdus</taxon>
    </lineage>
</organism>
<reference evidence="2" key="1">
    <citation type="submission" date="2016-10" db="EMBL/GenBank/DDBJ databases">
        <authorList>
            <person name="Varghese N."/>
            <person name="Submissions S."/>
        </authorList>
    </citation>
    <scope>NUCLEOTIDE SEQUENCE [LARGE SCALE GENOMIC DNA]</scope>
    <source>
        <strain evidence="2">DSM 18168</strain>
    </source>
</reference>
<evidence type="ECO:0000313" key="1">
    <source>
        <dbReference type="EMBL" id="SFU80048.1"/>
    </source>
</evidence>